<keyword evidence="1" id="KW-0812">Transmembrane</keyword>
<evidence type="ECO:0000256" key="1">
    <source>
        <dbReference type="SAM" id="Phobius"/>
    </source>
</evidence>
<keyword evidence="1" id="KW-0472">Membrane</keyword>
<protein>
    <submittedName>
        <fullName evidence="2">Uncharacterized protein</fullName>
    </submittedName>
</protein>
<evidence type="ECO:0000313" key="2">
    <source>
        <dbReference type="EMBL" id="KAE9615328.1"/>
    </source>
</evidence>
<name>A0A6A4QM13_LUPAL</name>
<evidence type="ECO:0000313" key="3">
    <source>
        <dbReference type="Proteomes" id="UP000447434"/>
    </source>
</evidence>
<proteinExistence type="predicted"/>
<accession>A0A6A4QM13</accession>
<dbReference type="AlphaFoldDB" id="A0A6A4QM13"/>
<feature type="transmembrane region" description="Helical" evidence="1">
    <location>
        <begin position="12"/>
        <end position="37"/>
    </location>
</feature>
<feature type="transmembrane region" description="Helical" evidence="1">
    <location>
        <begin position="71"/>
        <end position="90"/>
    </location>
</feature>
<gene>
    <name evidence="2" type="ORF">Lalb_Chr04g0254061</name>
</gene>
<sequence>MCTIHLLSSPYLFIFSTHIHCSPSPFIVHILLLHSLFNQNPFTVHVYCLTFKRTPSPFSFITGTISSTCTVHARVLIHYYFILLLLHYYFKHVYCSRFSFSLLCSLFNLAL</sequence>
<comment type="caution">
    <text evidence="2">The sequence shown here is derived from an EMBL/GenBank/DDBJ whole genome shotgun (WGS) entry which is preliminary data.</text>
</comment>
<keyword evidence="1" id="KW-1133">Transmembrane helix</keyword>
<keyword evidence="3" id="KW-1185">Reference proteome</keyword>
<reference evidence="3" key="1">
    <citation type="journal article" date="2020" name="Nat. Commun.">
        <title>Genome sequence of the cluster root forming white lupin.</title>
        <authorList>
            <person name="Hufnagel B."/>
            <person name="Marques A."/>
            <person name="Soriano A."/>
            <person name="Marques L."/>
            <person name="Divol F."/>
            <person name="Doumas P."/>
            <person name="Sallet E."/>
            <person name="Mancinotti D."/>
            <person name="Carrere S."/>
            <person name="Marande W."/>
            <person name="Arribat S."/>
            <person name="Keller J."/>
            <person name="Huneau C."/>
            <person name="Blein T."/>
            <person name="Aime D."/>
            <person name="Laguerre M."/>
            <person name="Taylor J."/>
            <person name="Schubert V."/>
            <person name="Nelson M."/>
            <person name="Geu-Flores F."/>
            <person name="Crespi M."/>
            <person name="Gallardo-Guerrero K."/>
            <person name="Delaux P.-M."/>
            <person name="Salse J."/>
            <person name="Berges H."/>
            <person name="Guyot R."/>
            <person name="Gouzy J."/>
            <person name="Peret B."/>
        </authorList>
    </citation>
    <scope>NUCLEOTIDE SEQUENCE [LARGE SCALE GENOMIC DNA]</scope>
    <source>
        <strain evidence="3">cv. Amiga</strain>
    </source>
</reference>
<organism evidence="2 3">
    <name type="scientific">Lupinus albus</name>
    <name type="common">White lupine</name>
    <name type="synonym">Lupinus termis</name>
    <dbReference type="NCBI Taxonomy" id="3870"/>
    <lineage>
        <taxon>Eukaryota</taxon>
        <taxon>Viridiplantae</taxon>
        <taxon>Streptophyta</taxon>
        <taxon>Embryophyta</taxon>
        <taxon>Tracheophyta</taxon>
        <taxon>Spermatophyta</taxon>
        <taxon>Magnoliopsida</taxon>
        <taxon>eudicotyledons</taxon>
        <taxon>Gunneridae</taxon>
        <taxon>Pentapetalae</taxon>
        <taxon>rosids</taxon>
        <taxon>fabids</taxon>
        <taxon>Fabales</taxon>
        <taxon>Fabaceae</taxon>
        <taxon>Papilionoideae</taxon>
        <taxon>50 kb inversion clade</taxon>
        <taxon>genistoids sensu lato</taxon>
        <taxon>core genistoids</taxon>
        <taxon>Genisteae</taxon>
        <taxon>Lupinus</taxon>
    </lineage>
</organism>
<dbReference type="EMBL" id="WOCE01000004">
    <property type="protein sequence ID" value="KAE9615328.1"/>
    <property type="molecule type" value="Genomic_DNA"/>
</dbReference>
<dbReference type="Proteomes" id="UP000447434">
    <property type="component" value="Chromosome 4"/>
</dbReference>